<organism evidence="2 3">
    <name type="scientific">Silicimonas algicola</name>
    <dbReference type="NCBI Taxonomy" id="1826607"/>
    <lineage>
        <taxon>Bacteria</taxon>
        <taxon>Pseudomonadati</taxon>
        <taxon>Pseudomonadota</taxon>
        <taxon>Alphaproteobacteria</taxon>
        <taxon>Rhodobacterales</taxon>
        <taxon>Paracoccaceae</taxon>
    </lineage>
</organism>
<protein>
    <submittedName>
        <fullName evidence="2">Uncharacterized protein</fullName>
    </submittedName>
</protein>
<name>A0A316FX17_9RHOB</name>
<feature type="compositionally biased region" description="Polar residues" evidence="1">
    <location>
        <begin position="28"/>
        <end position="39"/>
    </location>
</feature>
<dbReference type="Proteomes" id="UP000245390">
    <property type="component" value="Unassembled WGS sequence"/>
</dbReference>
<sequence>MNLQPQRGTGQTGEKDCDRHHKDMATKNKINVTNSTKVN</sequence>
<evidence type="ECO:0000256" key="1">
    <source>
        <dbReference type="SAM" id="MobiDB-lite"/>
    </source>
</evidence>
<feature type="compositionally biased region" description="Basic and acidic residues" evidence="1">
    <location>
        <begin position="13"/>
        <end position="26"/>
    </location>
</feature>
<comment type="caution">
    <text evidence="2">The sequence shown here is derived from an EMBL/GenBank/DDBJ whole genome shotgun (WGS) entry which is preliminary data.</text>
</comment>
<dbReference type="AlphaFoldDB" id="A0A316FX17"/>
<keyword evidence="3" id="KW-1185">Reference proteome</keyword>
<dbReference type="EMBL" id="QGGV01000014">
    <property type="protein sequence ID" value="PWK53128.1"/>
    <property type="molecule type" value="Genomic_DNA"/>
</dbReference>
<reference evidence="2 3" key="1">
    <citation type="submission" date="2018-05" db="EMBL/GenBank/DDBJ databases">
        <title>Genomic Encyclopedia of Type Strains, Phase IV (KMG-IV): sequencing the most valuable type-strain genomes for metagenomic binning, comparative biology and taxonomic classification.</title>
        <authorList>
            <person name="Goeker M."/>
        </authorList>
    </citation>
    <scope>NUCLEOTIDE SEQUENCE [LARGE SCALE GENOMIC DNA]</scope>
    <source>
        <strain evidence="2 3">DSM 103371</strain>
    </source>
</reference>
<evidence type="ECO:0000313" key="3">
    <source>
        <dbReference type="Proteomes" id="UP000245390"/>
    </source>
</evidence>
<gene>
    <name evidence="2" type="ORF">C8D95_11430</name>
</gene>
<evidence type="ECO:0000313" key="2">
    <source>
        <dbReference type="EMBL" id="PWK53128.1"/>
    </source>
</evidence>
<accession>A0A316FX17</accession>
<feature type="region of interest" description="Disordered" evidence="1">
    <location>
        <begin position="1"/>
        <end position="39"/>
    </location>
</feature>
<proteinExistence type="predicted"/>